<name>A0A0P8WZD4_9CLOT</name>
<dbReference type="OrthoDB" id="9776359at2"/>
<protein>
    <recommendedName>
        <fullName evidence="10">Ion-translocating oxidoreductase complex subunit D</fullName>
        <ecNumber evidence="10">7.-.-.-</ecNumber>
    </recommendedName>
    <alternativeName>
        <fullName evidence="10">Rnf electron transport complex subunit D</fullName>
    </alternativeName>
</protein>
<dbReference type="GO" id="GO:0055085">
    <property type="term" value="P:transmembrane transport"/>
    <property type="evidence" value="ECO:0007669"/>
    <property type="project" value="InterPro"/>
</dbReference>
<evidence type="ECO:0000256" key="7">
    <source>
        <dbReference type="ARBA" id="ARBA00022982"/>
    </source>
</evidence>
<keyword evidence="8 10" id="KW-1133">Transmembrane helix</keyword>
<evidence type="ECO:0000256" key="4">
    <source>
        <dbReference type="ARBA" id="ARBA00022643"/>
    </source>
</evidence>
<feature type="transmembrane region" description="Helical" evidence="10">
    <location>
        <begin position="200"/>
        <end position="218"/>
    </location>
</feature>
<comment type="caution">
    <text evidence="11">The sequence shown here is derived from an EMBL/GenBank/DDBJ whole genome shotgun (WGS) entry which is preliminary data.</text>
</comment>
<feature type="transmembrane region" description="Helical" evidence="10">
    <location>
        <begin position="72"/>
        <end position="90"/>
    </location>
</feature>
<dbReference type="Pfam" id="PF03116">
    <property type="entry name" value="NQR2_RnfD_RnfE"/>
    <property type="match status" value="1"/>
</dbReference>
<keyword evidence="10" id="KW-1003">Cell membrane</keyword>
<dbReference type="EC" id="7.-.-.-" evidence="10"/>
<evidence type="ECO:0000256" key="9">
    <source>
        <dbReference type="ARBA" id="ARBA00023136"/>
    </source>
</evidence>
<keyword evidence="1 10" id="KW-0813">Transport</keyword>
<dbReference type="HAMAP" id="MF_00462">
    <property type="entry name" value="RsxD_RnfD"/>
    <property type="match status" value="1"/>
</dbReference>
<accession>A0A0P8WZD4</accession>
<feature type="transmembrane region" description="Helical" evidence="10">
    <location>
        <begin position="165"/>
        <end position="188"/>
    </location>
</feature>
<dbReference type="PATRIC" id="fig|36849.3.peg.2850"/>
<dbReference type="AlphaFoldDB" id="A0A0P8WZD4"/>
<dbReference type="GO" id="GO:0022900">
    <property type="term" value="P:electron transport chain"/>
    <property type="evidence" value="ECO:0007669"/>
    <property type="project" value="UniProtKB-UniRule"/>
</dbReference>
<feature type="transmembrane region" description="Helical" evidence="10">
    <location>
        <begin position="27"/>
        <end position="60"/>
    </location>
</feature>
<evidence type="ECO:0000313" key="11">
    <source>
        <dbReference type="EMBL" id="KPU43835.1"/>
    </source>
</evidence>
<comment type="subunit">
    <text evidence="10">The complex is composed of six subunits: RnfA, RnfB, RnfC, RnfD, RnfE and RnfG.</text>
</comment>
<comment type="cofactor">
    <cofactor evidence="10">
        <name>FMN</name>
        <dbReference type="ChEBI" id="CHEBI:58210"/>
    </cofactor>
</comment>
<evidence type="ECO:0000313" key="12">
    <source>
        <dbReference type="Proteomes" id="UP000050326"/>
    </source>
</evidence>
<feature type="transmembrane region" description="Helical" evidence="10">
    <location>
        <begin position="259"/>
        <end position="277"/>
    </location>
</feature>
<evidence type="ECO:0000256" key="8">
    <source>
        <dbReference type="ARBA" id="ARBA00022989"/>
    </source>
</evidence>
<keyword evidence="9 10" id="KW-0472">Membrane</keyword>
<feature type="transmembrane region" description="Helical" evidence="10">
    <location>
        <begin position="283"/>
        <end position="302"/>
    </location>
</feature>
<keyword evidence="12" id="KW-1185">Reference proteome</keyword>
<comment type="similarity">
    <text evidence="10">Belongs to the NqrB/RnfD family.</text>
</comment>
<dbReference type="RefSeq" id="WP_054875716.1">
    <property type="nucleotide sequence ID" value="NZ_LKET01000035.1"/>
</dbReference>
<evidence type="ECO:0000256" key="10">
    <source>
        <dbReference type="HAMAP-Rule" id="MF_00462"/>
    </source>
</evidence>
<evidence type="ECO:0000256" key="3">
    <source>
        <dbReference type="ARBA" id="ARBA00022630"/>
    </source>
</evidence>
<dbReference type="EMBL" id="LKET01000035">
    <property type="protein sequence ID" value="KPU43835.1"/>
    <property type="molecule type" value="Genomic_DNA"/>
</dbReference>
<comment type="subcellular location">
    <subcellularLocation>
        <location evidence="10">Cell membrane</location>
        <topology evidence="10">Multi-pass membrane protein</topology>
    </subcellularLocation>
</comment>
<proteinExistence type="inferred from homology"/>
<feature type="transmembrane region" description="Helical" evidence="10">
    <location>
        <begin position="126"/>
        <end position="145"/>
    </location>
</feature>
<dbReference type="InterPro" id="IPR004338">
    <property type="entry name" value="NqrB/RnfD"/>
</dbReference>
<keyword evidence="2 10" id="KW-0597">Phosphoprotein</keyword>
<keyword evidence="5 10" id="KW-0812">Transmembrane</keyword>
<feature type="modified residue" description="FMN phosphoryl threonine" evidence="10">
    <location>
        <position position="152"/>
    </location>
</feature>
<sequence>MSDSMYVVSSSPHIRSNDTVQNVMRDVLIALAPATIASIYFFKLQAALIIVVSIISAVAAEALWQKVTKQKITVSDYSAAITGLLIAFNLPPAAPLWIPVVGSFFAIIIVKQFFGGLGQNFMNPALAARAFLVASWPVIMTTWTVDGVASATALGILKEGGAELPGLWNIFIGNVGGTIGETSALALLIGGAYLVYKKVISINIPASYIGTVFVMSWIFGRNGFFTGDPVYEIFAGGLMLGAIFMATDYSSSPMTPTGQIIMGVGCGIITTVIRVYGGYPEGVSYSILLMNLAVPLIDQYTIPKAFGEVK</sequence>
<dbReference type="PANTHER" id="PTHR30578:SF0">
    <property type="entry name" value="ION-TRANSLOCATING OXIDOREDUCTASE COMPLEX SUBUNIT D"/>
    <property type="match status" value="1"/>
</dbReference>
<evidence type="ECO:0000256" key="2">
    <source>
        <dbReference type="ARBA" id="ARBA00022553"/>
    </source>
</evidence>
<feature type="transmembrane region" description="Helical" evidence="10">
    <location>
        <begin position="96"/>
        <end position="114"/>
    </location>
</feature>
<dbReference type="NCBIfam" id="TIGR01946">
    <property type="entry name" value="rnfD"/>
    <property type="match status" value="1"/>
</dbReference>
<keyword evidence="3 10" id="KW-0285">Flavoprotein</keyword>
<evidence type="ECO:0000256" key="6">
    <source>
        <dbReference type="ARBA" id="ARBA00022967"/>
    </source>
</evidence>
<keyword evidence="7 10" id="KW-0249">Electron transport</keyword>
<comment type="function">
    <text evidence="10">Part of a membrane-bound complex that couples electron transfer with translocation of ions across the membrane.</text>
</comment>
<dbReference type="STRING" id="36849.OXPF_26950"/>
<keyword evidence="6 10" id="KW-1278">Translocase</keyword>
<organism evidence="11 12">
    <name type="scientific">Oxobacter pfennigii</name>
    <dbReference type="NCBI Taxonomy" id="36849"/>
    <lineage>
        <taxon>Bacteria</taxon>
        <taxon>Bacillati</taxon>
        <taxon>Bacillota</taxon>
        <taxon>Clostridia</taxon>
        <taxon>Eubacteriales</taxon>
        <taxon>Clostridiaceae</taxon>
        <taxon>Oxobacter</taxon>
    </lineage>
</organism>
<keyword evidence="4 10" id="KW-0288">FMN</keyword>
<dbReference type="InterPro" id="IPR011303">
    <property type="entry name" value="RnfD_bac"/>
</dbReference>
<dbReference type="PANTHER" id="PTHR30578">
    <property type="entry name" value="ELECTRON TRANSPORT COMPLEX PROTEIN RNFD"/>
    <property type="match status" value="1"/>
</dbReference>
<evidence type="ECO:0000256" key="1">
    <source>
        <dbReference type="ARBA" id="ARBA00022448"/>
    </source>
</evidence>
<gene>
    <name evidence="10 11" type="primary">rnfD</name>
    <name evidence="11" type="ORF">OXPF_26950</name>
</gene>
<reference evidence="11 12" key="1">
    <citation type="submission" date="2015-09" db="EMBL/GenBank/DDBJ databases">
        <title>Genome sequence of Oxobacter pfennigii DSM 3222.</title>
        <authorList>
            <person name="Poehlein A."/>
            <person name="Bengelsdorf F.R."/>
            <person name="Schiel-Bengelsdorf B."/>
            <person name="Duerre P."/>
            <person name="Daniel R."/>
        </authorList>
    </citation>
    <scope>NUCLEOTIDE SEQUENCE [LARGE SCALE GENOMIC DNA]</scope>
    <source>
        <strain evidence="11 12">DSM 3222</strain>
    </source>
</reference>
<evidence type="ECO:0000256" key="5">
    <source>
        <dbReference type="ARBA" id="ARBA00022692"/>
    </source>
</evidence>
<dbReference type="GO" id="GO:0005886">
    <property type="term" value="C:plasma membrane"/>
    <property type="evidence" value="ECO:0007669"/>
    <property type="project" value="UniProtKB-SubCell"/>
</dbReference>
<dbReference type="Proteomes" id="UP000050326">
    <property type="component" value="Unassembled WGS sequence"/>
</dbReference>